<gene>
    <name evidence="2" type="ORF">GEV26_16335</name>
</gene>
<dbReference type="RefSeq" id="WP_153654620.1">
    <property type="nucleotide sequence ID" value="NZ_CP045737.1"/>
</dbReference>
<proteinExistence type="predicted"/>
<evidence type="ECO:0000313" key="2">
    <source>
        <dbReference type="EMBL" id="QGG42816.1"/>
    </source>
</evidence>
<name>A0A5Q2MNF6_9ACTN</name>
<protein>
    <submittedName>
        <fullName evidence="2">Uncharacterized protein</fullName>
    </submittedName>
</protein>
<dbReference type="KEGG" id="aef:GEV26_16335"/>
<evidence type="ECO:0000313" key="3">
    <source>
        <dbReference type="Proteomes" id="UP000392064"/>
    </source>
</evidence>
<keyword evidence="3" id="KW-1185">Reference proteome</keyword>
<dbReference type="AlphaFoldDB" id="A0A5Q2MNF6"/>
<feature type="signal peptide" evidence="1">
    <location>
        <begin position="1"/>
        <end position="29"/>
    </location>
</feature>
<reference evidence="2 3" key="1">
    <citation type="submission" date="2019-11" db="EMBL/GenBank/DDBJ databases">
        <authorList>
            <person name="Li J."/>
        </authorList>
    </citation>
    <scope>NUCLEOTIDE SEQUENCE [LARGE SCALE GENOMIC DNA]</scope>
    <source>
        <strain evidence="2 3">MF47</strain>
    </source>
</reference>
<accession>A0A5Q2MNF6</accession>
<dbReference type="EMBL" id="CP045737">
    <property type="protein sequence ID" value="QGG42816.1"/>
    <property type="molecule type" value="Genomic_DNA"/>
</dbReference>
<sequence length="256" mass="27193">MRSSITARAGAALTASALALTVGVGSASAADSTTTSSSTAARQAEPAKAVSQFRLKSGVITQSAKSGVWGDVTFSGAGSYKSATTEVRINGVRKGKVKLYEGRYKKSGSKVTGGGVDLPRGWGAGSVVLGPTTFTYADGTTSVDSKKSNRFYIRRNVKTLNGSNTALVIKRNNNKVTFKVQRLSIINPGAGKYVSAGSVKLQYKSGSKWKTKKTIKLNSKGNGSYKRSTSTKQRYRLYVSKTSTRVEFRTKTSGRI</sequence>
<dbReference type="Proteomes" id="UP000392064">
    <property type="component" value="Chromosome"/>
</dbReference>
<evidence type="ECO:0000256" key="1">
    <source>
        <dbReference type="SAM" id="SignalP"/>
    </source>
</evidence>
<organism evidence="2 3">
    <name type="scientific">Aeromicrobium yanjiei</name>
    <dbReference type="NCBI Taxonomy" id="2662028"/>
    <lineage>
        <taxon>Bacteria</taxon>
        <taxon>Bacillati</taxon>
        <taxon>Actinomycetota</taxon>
        <taxon>Actinomycetes</taxon>
        <taxon>Propionibacteriales</taxon>
        <taxon>Nocardioidaceae</taxon>
        <taxon>Aeromicrobium</taxon>
    </lineage>
</organism>
<feature type="chain" id="PRO_5024448670" evidence="1">
    <location>
        <begin position="30"/>
        <end position="256"/>
    </location>
</feature>
<keyword evidence="1" id="KW-0732">Signal</keyword>